<dbReference type="PIRSF" id="PIRSF006060">
    <property type="entry name" value="AA_transporter"/>
    <property type="match status" value="1"/>
</dbReference>
<protein>
    <submittedName>
        <fullName evidence="8">Amino acid permease</fullName>
    </submittedName>
</protein>
<gene>
    <name evidence="8" type="ORF">ADN01_06050</name>
</gene>
<feature type="transmembrane region" description="Helical" evidence="7">
    <location>
        <begin position="363"/>
        <end position="387"/>
    </location>
</feature>
<evidence type="ECO:0000256" key="1">
    <source>
        <dbReference type="ARBA" id="ARBA00004651"/>
    </source>
</evidence>
<feature type="transmembrane region" description="Helical" evidence="7">
    <location>
        <begin position="161"/>
        <end position="179"/>
    </location>
</feature>
<keyword evidence="9" id="KW-1185">Reference proteome</keyword>
<evidence type="ECO:0000256" key="4">
    <source>
        <dbReference type="ARBA" id="ARBA00022692"/>
    </source>
</evidence>
<keyword evidence="4 7" id="KW-0812">Transmembrane</keyword>
<evidence type="ECO:0000256" key="3">
    <source>
        <dbReference type="ARBA" id="ARBA00022475"/>
    </source>
</evidence>
<evidence type="ECO:0000256" key="7">
    <source>
        <dbReference type="SAM" id="Phobius"/>
    </source>
</evidence>
<dbReference type="STRING" id="229921.ADN01_06050"/>
<feature type="transmembrane region" description="Helical" evidence="7">
    <location>
        <begin position="199"/>
        <end position="221"/>
    </location>
</feature>
<evidence type="ECO:0000256" key="6">
    <source>
        <dbReference type="ARBA" id="ARBA00023136"/>
    </source>
</evidence>
<accession>A0A0P6XXL6</accession>
<feature type="transmembrane region" description="Helical" evidence="7">
    <location>
        <begin position="336"/>
        <end position="357"/>
    </location>
</feature>
<dbReference type="InterPro" id="IPR002293">
    <property type="entry name" value="AA/rel_permease1"/>
</dbReference>
<keyword evidence="5 7" id="KW-1133">Transmembrane helix</keyword>
<dbReference type="PANTHER" id="PTHR42770">
    <property type="entry name" value="AMINO ACID TRANSPORTER-RELATED"/>
    <property type="match status" value="1"/>
</dbReference>
<feature type="transmembrane region" description="Helical" evidence="7">
    <location>
        <begin position="48"/>
        <end position="65"/>
    </location>
</feature>
<feature type="transmembrane region" description="Helical" evidence="7">
    <location>
        <begin position="408"/>
        <end position="431"/>
    </location>
</feature>
<dbReference type="Pfam" id="PF13520">
    <property type="entry name" value="AA_permease_2"/>
    <property type="match status" value="1"/>
</dbReference>
<dbReference type="EMBL" id="LGCM01000027">
    <property type="protein sequence ID" value="KPL84953.1"/>
    <property type="molecule type" value="Genomic_DNA"/>
</dbReference>
<feature type="transmembrane region" description="Helical" evidence="7">
    <location>
        <begin position="128"/>
        <end position="149"/>
    </location>
</feature>
<feature type="transmembrane region" description="Helical" evidence="7">
    <location>
        <begin position="21"/>
        <end position="42"/>
    </location>
</feature>
<evidence type="ECO:0000256" key="2">
    <source>
        <dbReference type="ARBA" id="ARBA00022448"/>
    </source>
</evidence>
<dbReference type="Proteomes" id="UP000050501">
    <property type="component" value="Unassembled WGS sequence"/>
</dbReference>
<organism evidence="8 9">
    <name type="scientific">Levilinea saccharolytica</name>
    <dbReference type="NCBI Taxonomy" id="229921"/>
    <lineage>
        <taxon>Bacteria</taxon>
        <taxon>Bacillati</taxon>
        <taxon>Chloroflexota</taxon>
        <taxon>Anaerolineae</taxon>
        <taxon>Anaerolineales</taxon>
        <taxon>Anaerolineaceae</taxon>
        <taxon>Levilinea</taxon>
    </lineage>
</organism>
<dbReference type="GO" id="GO:0022857">
    <property type="term" value="F:transmembrane transporter activity"/>
    <property type="evidence" value="ECO:0007669"/>
    <property type="project" value="InterPro"/>
</dbReference>
<evidence type="ECO:0000313" key="8">
    <source>
        <dbReference type="EMBL" id="KPL84953.1"/>
    </source>
</evidence>
<keyword evidence="6 7" id="KW-0472">Membrane</keyword>
<keyword evidence="2" id="KW-0813">Transport</keyword>
<reference evidence="8 9" key="1">
    <citation type="submission" date="2015-07" db="EMBL/GenBank/DDBJ databases">
        <title>Genome sequence of Levilinea saccharolytica DSM 16555.</title>
        <authorList>
            <person name="Hemp J."/>
            <person name="Ward L.M."/>
            <person name="Pace L.A."/>
            <person name="Fischer W.W."/>
        </authorList>
    </citation>
    <scope>NUCLEOTIDE SEQUENCE [LARGE SCALE GENOMIC DNA]</scope>
    <source>
        <strain evidence="8 9">KIBI-1</strain>
    </source>
</reference>
<dbReference type="OrthoDB" id="92719at2"/>
<feature type="transmembrane region" description="Helical" evidence="7">
    <location>
        <begin position="275"/>
        <end position="299"/>
    </location>
</feature>
<dbReference type="InterPro" id="IPR050367">
    <property type="entry name" value="APC_superfamily"/>
</dbReference>
<feature type="transmembrane region" description="Helical" evidence="7">
    <location>
        <begin position="437"/>
        <end position="462"/>
    </location>
</feature>
<dbReference type="PATRIC" id="fig|229921.5.peg.2098"/>
<feature type="transmembrane region" description="Helical" evidence="7">
    <location>
        <begin position="233"/>
        <end position="255"/>
    </location>
</feature>
<proteinExistence type="predicted"/>
<feature type="transmembrane region" description="Helical" evidence="7">
    <location>
        <begin position="97"/>
        <end position="122"/>
    </location>
</feature>
<keyword evidence="3" id="KW-1003">Cell membrane</keyword>
<comment type="caution">
    <text evidence="8">The sequence shown here is derived from an EMBL/GenBank/DDBJ whole genome shotgun (WGS) entry which is preliminary data.</text>
</comment>
<sequence length="468" mass="50676">MTTAVKPQSSPKGFKKVLRGLDMTLFTVSAILVIETVAPSAAIGPSAISWWIITLLLFFIPYGLITAELGTTYPEEGGLYVWIKQAFGEKWAARTTWLYWINVALWMPSVYIAFAGIFSQLFAPDLSLWGQILIGVIATWVTVGFGIISLDAGKWIPNIGAFLKGLIMVVIGVGAFVFASRNGIANDLSFQSILPKWDAGLAFLPVIVYNFMGFELMSGAAEEMHNPGKDIPRAIIISGALIALFYILGTLGMLMALPLDQLGLVEGIIDTLTIIFGQSAAGTAIVTVLGIGALFTLLANMVTWTIGANRTAAEAAREGELPAIFGRLHPVNKTPVSAFILTGAVSTLVIVLYGFMAGSAEDLFWTLFAFSSMVFLMPYLGLFPAFLKLRKTDANRERPYRVPVNNGVARIVAVICELFIIQAIVFFIWVPGEPIDWAYAAPILIGVAVTLLLGELLLFLAARRKVQA</sequence>
<dbReference type="PANTHER" id="PTHR42770:SF15">
    <property type="entry name" value="GLUTAMATE_GAMMA-AMINOBUTYRATE ANTIPORTER-RELATED"/>
    <property type="match status" value="1"/>
</dbReference>
<evidence type="ECO:0000313" key="9">
    <source>
        <dbReference type="Proteomes" id="UP000050501"/>
    </source>
</evidence>
<dbReference type="AlphaFoldDB" id="A0A0P6XXL6"/>
<comment type="subcellular location">
    <subcellularLocation>
        <location evidence="1">Cell membrane</location>
        <topology evidence="1">Multi-pass membrane protein</topology>
    </subcellularLocation>
</comment>
<dbReference type="GO" id="GO:0005886">
    <property type="term" value="C:plasma membrane"/>
    <property type="evidence" value="ECO:0007669"/>
    <property type="project" value="UniProtKB-SubCell"/>
</dbReference>
<evidence type="ECO:0000256" key="5">
    <source>
        <dbReference type="ARBA" id="ARBA00022989"/>
    </source>
</evidence>
<name>A0A0P6XXL6_9CHLR</name>
<dbReference type="Gene3D" id="1.20.1740.10">
    <property type="entry name" value="Amino acid/polyamine transporter I"/>
    <property type="match status" value="1"/>
</dbReference>